<proteinExistence type="predicted"/>
<dbReference type="AlphaFoldDB" id="A0A4Q9KQP7"/>
<organism evidence="2 3">
    <name type="scientific">Hamiltosporidium tvaerminnensis</name>
    <dbReference type="NCBI Taxonomy" id="1176355"/>
    <lineage>
        <taxon>Eukaryota</taxon>
        <taxon>Fungi</taxon>
        <taxon>Fungi incertae sedis</taxon>
        <taxon>Microsporidia</taxon>
        <taxon>Dubosqiidae</taxon>
        <taxon>Hamiltosporidium</taxon>
    </lineage>
</organism>
<name>A0A4Q9KQP7_9MICR</name>
<dbReference type="Pfam" id="PF00808">
    <property type="entry name" value="CBFD_NFYB_HMF"/>
    <property type="match status" value="1"/>
</dbReference>
<dbReference type="VEuPathDB" id="MicrosporidiaDB:CWI37_2595p0010"/>
<protein>
    <recommendedName>
        <fullName evidence="1">Transcription factor CBF/NF-Y/archaeal histone domain-containing protein</fullName>
    </recommendedName>
</protein>
<dbReference type="InterPro" id="IPR003958">
    <property type="entry name" value="CBFA_NFYB_domain"/>
</dbReference>
<gene>
    <name evidence="2" type="ORF">CWI37_2595p0010</name>
</gene>
<dbReference type="EMBL" id="PITJ01002595">
    <property type="protein sequence ID" value="TBT96973.1"/>
    <property type="molecule type" value="Genomic_DNA"/>
</dbReference>
<feature type="domain" description="Transcription factor CBF/NF-Y/archaeal histone" evidence="1">
    <location>
        <begin position="14"/>
        <end position="68"/>
    </location>
</feature>
<evidence type="ECO:0000259" key="1">
    <source>
        <dbReference type="Pfam" id="PF00808"/>
    </source>
</evidence>
<dbReference type="InterPro" id="IPR009072">
    <property type="entry name" value="Histone-fold"/>
</dbReference>
<dbReference type="GO" id="GO:0046982">
    <property type="term" value="F:protein heterodimerization activity"/>
    <property type="evidence" value="ECO:0007669"/>
    <property type="project" value="InterPro"/>
</dbReference>
<dbReference type="SUPFAM" id="SSF47113">
    <property type="entry name" value="Histone-fold"/>
    <property type="match status" value="1"/>
</dbReference>
<dbReference type="Proteomes" id="UP000292362">
    <property type="component" value="Unassembled WGS sequence"/>
</dbReference>
<evidence type="ECO:0000313" key="2">
    <source>
        <dbReference type="EMBL" id="TBT96973.1"/>
    </source>
</evidence>
<reference evidence="2 3" key="1">
    <citation type="submission" date="2017-12" db="EMBL/GenBank/DDBJ databases">
        <authorList>
            <person name="Pombert J.-F."/>
            <person name="Haag K.L."/>
            <person name="Ebert D."/>
        </authorList>
    </citation>
    <scope>NUCLEOTIDE SEQUENCE [LARGE SCALE GENOMIC DNA]</scope>
    <source>
        <strain evidence="2">FI-OER-3-3</strain>
    </source>
</reference>
<evidence type="ECO:0000313" key="3">
    <source>
        <dbReference type="Proteomes" id="UP000292362"/>
    </source>
</evidence>
<accession>A0A4Q9KQP7</accession>
<dbReference type="Gene3D" id="1.10.20.10">
    <property type="entry name" value="Histone, subunit A"/>
    <property type="match status" value="1"/>
</dbReference>
<sequence>MDSKIPQIIRKSFIKEIIKKHSNIKVQSGVIDLLSECTTVSVSYISTICNAICNRKGKKAIGDEEVIEVLSKMDNEFILNMFEELRK</sequence>
<comment type="caution">
    <text evidence="2">The sequence shown here is derived from an EMBL/GenBank/DDBJ whole genome shotgun (WGS) entry which is preliminary data.</text>
</comment>